<feature type="active site" description="Proton donor/acceptor" evidence="7">
    <location>
        <position position="204"/>
    </location>
</feature>
<dbReference type="InterPro" id="IPR011150">
    <property type="entry name" value="Cutinase_monf"/>
</dbReference>
<keyword evidence="5 8" id="KW-1015">Disulfide bond</keyword>
<dbReference type="PANTHER" id="PTHR48250:SF1">
    <property type="entry name" value="CUTINASE"/>
    <property type="match status" value="1"/>
</dbReference>
<comment type="similarity">
    <text evidence="1">Belongs to the cutinase family.</text>
</comment>
<evidence type="ECO:0000256" key="5">
    <source>
        <dbReference type="ARBA" id="ARBA00023157"/>
    </source>
</evidence>
<evidence type="ECO:0000256" key="8">
    <source>
        <dbReference type="PIRSR" id="PIRSR611150-2"/>
    </source>
</evidence>
<dbReference type="GO" id="GO:0050525">
    <property type="term" value="F:cutinase activity"/>
    <property type="evidence" value="ECO:0007669"/>
    <property type="project" value="UniProtKB-EC"/>
</dbReference>
<evidence type="ECO:0000256" key="1">
    <source>
        <dbReference type="ARBA" id="ARBA00007534"/>
    </source>
</evidence>
<keyword evidence="10" id="KW-1185">Reference proteome</keyword>
<feature type="active site" description="Nucleophile" evidence="7">
    <location>
        <position position="139"/>
    </location>
</feature>
<dbReference type="Gene3D" id="3.40.50.1820">
    <property type="entry name" value="alpha/beta hydrolase"/>
    <property type="match status" value="1"/>
</dbReference>
<dbReference type="PRINTS" id="PR00129">
    <property type="entry name" value="CUTINASE"/>
</dbReference>
<evidence type="ECO:0000256" key="4">
    <source>
        <dbReference type="ARBA" id="ARBA00022801"/>
    </source>
</evidence>
<dbReference type="GO" id="GO:0016052">
    <property type="term" value="P:carbohydrate catabolic process"/>
    <property type="evidence" value="ECO:0007669"/>
    <property type="project" value="TreeGrafter"/>
</dbReference>
<keyword evidence="4" id="KW-0378">Hydrolase</keyword>
<comment type="caution">
    <text evidence="9">The sequence shown here is derived from an EMBL/GenBank/DDBJ whole genome shotgun (WGS) entry which is preliminary data.</text>
</comment>
<dbReference type="InterPro" id="IPR000675">
    <property type="entry name" value="Cutinase/axe"/>
</dbReference>
<dbReference type="PANTHER" id="PTHR48250">
    <property type="entry name" value="CUTINASE 2-RELATED"/>
    <property type="match status" value="1"/>
</dbReference>
<dbReference type="InterPro" id="IPR029058">
    <property type="entry name" value="AB_hydrolase_fold"/>
</dbReference>
<evidence type="ECO:0000256" key="3">
    <source>
        <dbReference type="ARBA" id="ARBA00022729"/>
    </source>
</evidence>
<gene>
    <name evidence="9" type="ORF">MYCIT1_LOCUS22943</name>
</gene>
<evidence type="ECO:0000313" key="9">
    <source>
        <dbReference type="EMBL" id="CAK5275272.1"/>
    </source>
</evidence>
<protein>
    <recommendedName>
        <fullName evidence="2">cutinase</fullName>
        <ecNumber evidence="2">3.1.1.74</ecNumber>
    </recommendedName>
</protein>
<comment type="catalytic activity">
    <reaction evidence="6">
        <text>cutin + H2O = cutin monomers.</text>
        <dbReference type="EC" id="3.1.1.74"/>
    </reaction>
</comment>
<reference evidence="9" key="1">
    <citation type="submission" date="2023-11" db="EMBL/GenBank/DDBJ databases">
        <authorList>
            <person name="De Vega J J."/>
            <person name="De Vega J J."/>
        </authorList>
    </citation>
    <scope>NUCLEOTIDE SEQUENCE</scope>
</reference>
<name>A0AAD2HGB0_9AGAR</name>
<dbReference type="GO" id="GO:0005576">
    <property type="term" value="C:extracellular region"/>
    <property type="evidence" value="ECO:0007669"/>
    <property type="project" value="InterPro"/>
</dbReference>
<dbReference type="SUPFAM" id="SSF53474">
    <property type="entry name" value="alpha/beta-Hydrolases"/>
    <property type="match status" value="1"/>
</dbReference>
<sequence length="223" mass="22711">CKSSSIRATANLVVAIAEADMKFSISVLLGLASLAVVLAAPVTEPRAACADVIVFFARGTTEAAPIGSLVGPQLESALQGLLGSKTLAFNGVTYAASVAGFLEGGDPQGSQNMANDAIDQRGELVPERTFAALVTSGYSQGGQLVHNSAKLLSAKVQARINAAVIFGDPDDGSPVVGVSASKTLVICHTGDDICLHGDLVLPPHLCDLRVDTPTAAAFIVSKV</sequence>
<feature type="non-terminal residue" evidence="9">
    <location>
        <position position="1"/>
    </location>
</feature>
<evidence type="ECO:0000256" key="6">
    <source>
        <dbReference type="ARBA" id="ARBA00034045"/>
    </source>
</evidence>
<evidence type="ECO:0000256" key="2">
    <source>
        <dbReference type="ARBA" id="ARBA00013095"/>
    </source>
</evidence>
<proteinExistence type="inferred from homology"/>
<dbReference type="Pfam" id="PF01083">
    <property type="entry name" value="Cutinase"/>
    <property type="match status" value="1"/>
</dbReference>
<dbReference type="EC" id="3.1.1.74" evidence="2"/>
<dbReference type="AlphaFoldDB" id="A0AAD2HGB0"/>
<feature type="disulfide bond" evidence="8">
    <location>
        <begin position="187"/>
        <end position="194"/>
    </location>
</feature>
<accession>A0AAD2HGB0</accession>
<dbReference type="EMBL" id="CAVNYO010000405">
    <property type="protein sequence ID" value="CAK5275272.1"/>
    <property type="molecule type" value="Genomic_DNA"/>
</dbReference>
<dbReference type="SMART" id="SM01110">
    <property type="entry name" value="Cutinase"/>
    <property type="match status" value="1"/>
</dbReference>
<organism evidence="9 10">
    <name type="scientific">Mycena citricolor</name>
    <dbReference type="NCBI Taxonomy" id="2018698"/>
    <lineage>
        <taxon>Eukaryota</taxon>
        <taxon>Fungi</taxon>
        <taxon>Dikarya</taxon>
        <taxon>Basidiomycota</taxon>
        <taxon>Agaricomycotina</taxon>
        <taxon>Agaricomycetes</taxon>
        <taxon>Agaricomycetidae</taxon>
        <taxon>Agaricales</taxon>
        <taxon>Marasmiineae</taxon>
        <taxon>Mycenaceae</taxon>
        <taxon>Mycena</taxon>
    </lineage>
</organism>
<evidence type="ECO:0000256" key="7">
    <source>
        <dbReference type="PIRSR" id="PIRSR611150-1"/>
    </source>
</evidence>
<dbReference type="Proteomes" id="UP001295794">
    <property type="component" value="Unassembled WGS sequence"/>
</dbReference>
<keyword evidence="3" id="KW-0732">Signal</keyword>
<feature type="active site" evidence="7">
    <location>
        <position position="191"/>
    </location>
</feature>
<evidence type="ECO:0000313" key="10">
    <source>
        <dbReference type="Proteomes" id="UP001295794"/>
    </source>
</evidence>